<reference evidence="1" key="1">
    <citation type="submission" date="2023-07" db="EMBL/GenBank/DDBJ databases">
        <title>Sorghum-associated microbial communities from plants grown in Nebraska, USA.</title>
        <authorList>
            <person name="Schachtman D."/>
        </authorList>
    </citation>
    <scope>NUCLEOTIDE SEQUENCE</scope>
    <source>
        <strain evidence="1">1457</strain>
    </source>
</reference>
<protein>
    <submittedName>
        <fullName evidence="1">Uncharacterized protein</fullName>
    </submittedName>
</protein>
<dbReference type="RefSeq" id="WP_223564973.1">
    <property type="nucleotide sequence ID" value="NZ_CP029045.1"/>
</dbReference>
<dbReference type="GeneID" id="92926420"/>
<gene>
    <name evidence="1" type="ORF">J2W61_004512</name>
</gene>
<name>A0AAW8M0B2_AGRTU</name>
<comment type="caution">
    <text evidence="1">The sequence shown here is derived from an EMBL/GenBank/DDBJ whole genome shotgun (WGS) entry which is preliminary data.</text>
</comment>
<dbReference type="Proteomes" id="UP001265315">
    <property type="component" value="Unassembled WGS sequence"/>
</dbReference>
<evidence type="ECO:0000313" key="2">
    <source>
        <dbReference type="Proteomes" id="UP001265315"/>
    </source>
</evidence>
<sequence>MRSIRVAFADASLCIDMEVWQQHFLRKVERLRFMKNKNFSSASQGSPKALPALYPPFLKRFAWWSRCRASFKKGREAATLLNGSPVLKSVSLYYLYTPDRKPRICFGPML</sequence>
<accession>A0AAW8M0B2</accession>
<dbReference type="EMBL" id="JAVDSW010000005">
    <property type="protein sequence ID" value="MDR6704639.1"/>
    <property type="molecule type" value="Genomic_DNA"/>
</dbReference>
<dbReference type="AlphaFoldDB" id="A0AAW8M0B2"/>
<evidence type="ECO:0000313" key="1">
    <source>
        <dbReference type="EMBL" id="MDR6704639.1"/>
    </source>
</evidence>
<organism evidence="1 2">
    <name type="scientific">Agrobacterium tumefaciens</name>
    <dbReference type="NCBI Taxonomy" id="358"/>
    <lineage>
        <taxon>Bacteria</taxon>
        <taxon>Pseudomonadati</taxon>
        <taxon>Pseudomonadota</taxon>
        <taxon>Alphaproteobacteria</taxon>
        <taxon>Hyphomicrobiales</taxon>
        <taxon>Rhizobiaceae</taxon>
        <taxon>Rhizobium/Agrobacterium group</taxon>
        <taxon>Agrobacterium</taxon>
        <taxon>Agrobacterium tumefaciens complex</taxon>
    </lineage>
</organism>
<proteinExistence type="predicted"/>